<keyword evidence="5" id="KW-1133">Transmembrane helix</keyword>
<dbReference type="PROSITE" id="PS01124">
    <property type="entry name" value="HTH_ARAC_FAMILY_2"/>
    <property type="match status" value="1"/>
</dbReference>
<evidence type="ECO:0000259" key="6">
    <source>
        <dbReference type="PROSITE" id="PS01124"/>
    </source>
</evidence>
<evidence type="ECO:0000256" key="5">
    <source>
        <dbReference type="SAM" id="Phobius"/>
    </source>
</evidence>
<dbReference type="Gene3D" id="1.10.10.60">
    <property type="entry name" value="Homeodomain-like"/>
    <property type="match status" value="1"/>
</dbReference>
<dbReference type="Proteomes" id="UP000478493">
    <property type="component" value="Unassembled WGS sequence"/>
</dbReference>
<dbReference type="GO" id="GO:0043565">
    <property type="term" value="F:sequence-specific DNA binding"/>
    <property type="evidence" value="ECO:0007669"/>
    <property type="project" value="InterPro"/>
</dbReference>
<feature type="transmembrane region" description="Helical" evidence="5">
    <location>
        <begin position="12"/>
        <end position="40"/>
    </location>
</feature>
<dbReference type="InterPro" id="IPR018060">
    <property type="entry name" value="HTH_AraC"/>
</dbReference>
<keyword evidence="1 4" id="KW-0597">Phosphoprotein</keyword>
<dbReference type="SMART" id="SM00448">
    <property type="entry name" value="REC"/>
    <property type="match status" value="1"/>
</dbReference>
<comment type="caution">
    <text evidence="8">The sequence shown here is derived from an EMBL/GenBank/DDBJ whole genome shotgun (WGS) entry which is preliminary data.</text>
</comment>
<gene>
    <name evidence="8" type="ORF">F3B85_08230</name>
</gene>
<dbReference type="EMBL" id="VWGP01000004">
    <property type="protein sequence ID" value="KAA4539961.1"/>
    <property type="molecule type" value="Genomic_DNA"/>
</dbReference>
<keyword evidence="5" id="KW-0812">Transmembrane</keyword>
<dbReference type="SUPFAM" id="SSF52172">
    <property type="entry name" value="CheY-like"/>
    <property type="match status" value="1"/>
</dbReference>
<dbReference type="Pfam" id="PF00072">
    <property type="entry name" value="Response_reg"/>
    <property type="match status" value="1"/>
</dbReference>
<evidence type="ECO:0000313" key="8">
    <source>
        <dbReference type="EMBL" id="KAA4539961.1"/>
    </source>
</evidence>
<evidence type="ECO:0000256" key="2">
    <source>
        <dbReference type="ARBA" id="ARBA00023015"/>
    </source>
</evidence>
<dbReference type="SMART" id="SM00342">
    <property type="entry name" value="HTH_ARAC"/>
    <property type="match status" value="1"/>
</dbReference>
<name>A0A5M5MC84_BACOV</name>
<dbReference type="AlphaFoldDB" id="A0A5M5MC84"/>
<dbReference type="Gene3D" id="3.40.50.2300">
    <property type="match status" value="1"/>
</dbReference>
<dbReference type="RefSeq" id="WP_118032076.1">
    <property type="nucleotide sequence ID" value="NZ_CAKJZH010000002.1"/>
</dbReference>
<evidence type="ECO:0000256" key="1">
    <source>
        <dbReference type="ARBA" id="ARBA00022553"/>
    </source>
</evidence>
<dbReference type="SUPFAM" id="SSF55874">
    <property type="entry name" value="ATPase domain of HSP90 chaperone/DNA topoisomerase II/histidine kinase"/>
    <property type="match status" value="1"/>
</dbReference>
<evidence type="ECO:0000256" key="3">
    <source>
        <dbReference type="ARBA" id="ARBA00023163"/>
    </source>
</evidence>
<keyword evidence="2" id="KW-0805">Transcription regulation</keyword>
<evidence type="ECO:0000259" key="7">
    <source>
        <dbReference type="PROSITE" id="PS50110"/>
    </source>
</evidence>
<keyword evidence="3" id="KW-0804">Transcription</keyword>
<organism evidence="8 9">
    <name type="scientific">Bacteroides ovatus</name>
    <dbReference type="NCBI Taxonomy" id="28116"/>
    <lineage>
        <taxon>Bacteria</taxon>
        <taxon>Pseudomonadati</taxon>
        <taxon>Bacteroidota</taxon>
        <taxon>Bacteroidia</taxon>
        <taxon>Bacteroidales</taxon>
        <taxon>Bacteroidaceae</taxon>
        <taxon>Bacteroides</taxon>
    </lineage>
</organism>
<protein>
    <submittedName>
        <fullName evidence="8">Response regulator</fullName>
    </submittedName>
</protein>
<feature type="domain" description="Response regulatory" evidence="7">
    <location>
        <begin position="309"/>
        <end position="424"/>
    </location>
</feature>
<dbReference type="InterPro" id="IPR036890">
    <property type="entry name" value="HATPase_C_sf"/>
</dbReference>
<dbReference type="Pfam" id="PF12833">
    <property type="entry name" value="HTH_18"/>
    <property type="match status" value="1"/>
</dbReference>
<dbReference type="GO" id="GO:0003700">
    <property type="term" value="F:DNA-binding transcription factor activity"/>
    <property type="evidence" value="ECO:0007669"/>
    <property type="project" value="InterPro"/>
</dbReference>
<feature type="modified residue" description="4-aspartylphosphate" evidence="4">
    <location>
        <position position="357"/>
    </location>
</feature>
<dbReference type="InterPro" id="IPR001789">
    <property type="entry name" value="Sig_transdc_resp-reg_receiver"/>
</dbReference>
<dbReference type="GO" id="GO:0000155">
    <property type="term" value="F:phosphorelay sensor kinase activity"/>
    <property type="evidence" value="ECO:0007669"/>
    <property type="project" value="TreeGrafter"/>
</dbReference>
<reference evidence="8 9" key="1">
    <citation type="journal article" date="2019" name="Nat. Med.">
        <title>A library of human gut bacterial isolates paired with longitudinal multiomics data enables mechanistic microbiome research.</title>
        <authorList>
            <person name="Poyet M."/>
            <person name="Groussin M."/>
            <person name="Gibbons S.M."/>
            <person name="Avila-Pacheco J."/>
            <person name="Jiang X."/>
            <person name="Kearney S.M."/>
            <person name="Perrotta A.R."/>
            <person name="Berdy B."/>
            <person name="Zhao S."/>
            <person name="Lieberman T.D."/>
            <person name="Swanson P.K."/>
            <person name="Smith M."/>
            <person name="Roesemann S."/>
            <person name="Alexander J.E."/>
            <person name="Rich S.A."/>
            <person name="Livny J."/>
            <person name="Vlamakis H."/>
            <person name="Clish C."/>
            <person name="Bullock K."/>
            <person name="Deik A."/>
            <person name="Scott J."/>
            <person name="Pierce K.A."/>
            <person name="Xavier R.J."/>
            <person name="Alm E.J."/>
        </authorList>
    </citation>
    <scope>NUCLEOTIDE SEQUENCE [LARGE SCALE GENOMIC DNA]</scope>
    <source>
        <strain evidence="8 9">BIOML-A41</strain>
    </source>
</reference>
<evidence type="ECO:0000256" key="4">
    <source>
        <dbReference type="PROSITE-ProRule" id="PRU00169"/>
    </source>
</evidence>
<dbReference type="SUPFAM" id="SSF46689">
    <property type="entry name" value="Homeodomain-like"/>
    <property type="match status" value="1"/>
</dbReference>
<proteinExistence type="predicted"/>
<sequence>MKYSITTSPLVPVVITILLIYQLYLVPLLIAGGISIYWIWSFIFIQKEKNLLKEGIQYLMDSFGNIRTPITSIHTPLKTIYNDHCPENAKTELLLAIRKIDCLNEHLTGLMNLKQLFTHSGSVDIAEYELGKFIRNKVDSLREHAINNQIKLEIKTEFKYASTWFDQSKVSPIIDKFIRNAIDHAGQKQTIILAISINPQHWQIRITGYKSRRLTQCYTYKKLQLLKRGEELEYSFDKSIFYKKLLRLCNGKILINHSQQSVLLRFPLKYTHKNMSEYTPIQFTVNQEEKKIDSLFCKETHKRKSAKPTVLLADSNADFRSYLETRLSEHFIVKSFDNGLEALKYIREEYPDIVICDMMLHGMYGNELSSRLKTSGETSIIPIILYGSYLDGKQQNTREASLADVFLHTPFHVEDLKIEINVLIKNSRFLRKSFLQKIFGEQFLKIKENENLNEDNYVFIDRVKDYILKNIDQENLTIDEVASELYMSRTTFFNKWKSLTGEAPKFFIYRIRMEKARELLESGKYSVNVVPEMIGLKNLKNFRHKYKEYFGITPSESIIKKQ</sequence>
<dbReference type="PANTHER" id="PTHR43547">
    <property type="entry name" value="TWO-COMPONENT HISTIDINE KINASE"/>
    <property type="match status" value="1"/>
</dbReference>
<keyword evidence="5" id="KW-0472">Membrane</keyword>
<accession>A0A5M5MC84</accession>
<dbReference type="InterPro" id="IPR011006">
    <property type="entry name" value="CheY-like_superfamily"/>
</dbReference>
<feature type="domain" description="HTH araC/xylS-type" evidence="6">
    <location>
        <begin position="461"/>
        <end position="560"/>
    </location>
</feature>
<dbReference type="PROSITE" id="PS50110">
    <property type="entry name" value="RESPONSE_REGULATORY"/>
    <property type="match status" value="1"/>
</dbReference>
<dbReference type="InterPro" id="IPR009057">
    <property type="entry name" value="Homeodomain-like_sf"/>
</dbReference>
<dbReference type="PANTHER" id="PTHR43547:SF2">
    <property type="entry name" value="HYBRID SIGNAL TRANSDUCTION HISTIDINE KINASE C"/>
    <property type="match status" value="1"/>
</dbReference>
<dbReference type="CDD" id="cd00156">
    <property type="entry name" value="REC"/>
    <property type="match status" value="1"/>
</dbReference>
<dbReference type="Gene3D" id="3.30.565.10">
    <property type="entry name" value="Histidine kinase-like ATPase, C-terminal domain"/>
    <property type="match status" value="1"/>
</dbReference>
<evidence type="ECO:0000313" key="9">
    <source>
        <dbReference type="Proteomes" id="UP000478493"/>
    </source>
</evidence>